<organism evidence="1">
    <name type="scientific">Anguilla anguilla</name>
    <name type="common">European freshwater eel</name>
    <name type="synonym">Muraena anguilla</name>
    <dbReference type="NCBI Taxonomy" id="7936"/>
    <lineage>
        <taxon>Eukaryota</taxon>
        <taxon>Metazoa</taxon>
        <taxon>Chordata</taxon>
        <taxon>Craniata</taxon>
        <taxon>Vertebrata</taxon>
        <taxon>Euteleostomi</taxon>
        <taxon>Actinopterygii</taxon>
        <taxon>Neopterygii</taxon>
        <taxon>Teleostei</taxon>
        <taxon>Anguilliformes</taxon>
        <taxon>Anguillidae</taxon>
        <taxon>Anguilla</taxon>
    </lineage>
</organism>
<dbReference type="EMBL" id="GBXM01101798">
    <property type="protein sequence ID" value="JAH06779.1"/>
    <property type="molecule type" value="Transcribed_RNA"/>
</dbReference>
<sequence length="28" mass="3189">MICWLRAAGTSKHIFVQMKMAVRRSGIP</sequence>
<name>A0A0E9PQL6_ANGAN</name>
<evidence type="ECO:0000313" key="1">
    <source>
        <dbReference type="EMBL" id="JAH06779.1"/>
    </source>
</evidence>
<reference evidence="1" key="1">
    <citation type="submission" date="2014-11" db="EMBL/GenBank/DDBJ databases">
        <authorList>
            <person name="Amaro Gonzalez C."/>
        </authorList>
    </citation>
    <scope>NUCLEOTIDE SEQUENCE</scope>
</reference>
<dbReference type="AlphaFoldDB" id="A0A0E9PQL6"/>
<protein>
    <submittedName>
        <fullName evidence="1">Uncharacterized protein</fullName>
    </submittedName>
</protein>
<reference evidence="1" key="2">
    <citation type="journal article" date="2015" name="Fish Shellfish Immunol.">
        <title>Early steps in the European eel (Anguilla anguilla)-Vibrio vulnificus interaction in the gills: Role of the RtxA13 toxin.</title>
        <authorList>
            <person name="Callol A."/>
            <person name="Pajuelo D."/>
            <person name="Ebbesson L."/>
            <person name="Teles M."/>
            <person name="MacKenzie S."/>
            <person name="Amaro C."/>
        </authorList>
    </citation>
    <scope>NUCLEOTIDE SEQUENCE</scope>
</reference>
<proteinExistence type="predicted"/>
<accession>A0A0E9PQL6</accession>